<sequence>MSYYNENTIIYHNGAFVKAADAKIDLYSQSLHYGYSVFEGIRSYKTVDGSTKIFKPVEHFQRLQASAEALNMPYKWTVEELIEVTYKVLADNNLGDAYIRPLVYAPANMSFNLNTESYLTIQAWQMAPFLGDKLLRVMTSSFQRPNPKGFTMTAKAGGHYVNSIMASQEAKAKGFDEALLTDIEGFAAEAPGANVFYEKDGKLFTPSLGNILPGITRATVFEICGELNIEVIEKKCTVAEMYGADAAFFCGTAAEVIGIESIDNNAFAKDWNETISRDIQLAYKNLVIENKKVALNELLGVE</sequence>
<evidence type="ECO:0000256" key="4">
    <source>
        <dbReference type="ARBA" id="ARBA00009320"/>
    </source>
</evidence>
<evidence type="ECO:0000256" key="7">
    <source>
        <dbReference type="ARBA" id="ARBA00048212"/>
    </source>
</evidence>
<dbReference type="GO" id="GO:0004084">
    <property type="term" value="F:branched-chain-amino-acid transaminase activity"/>
    <property type="evidence" value="ECO:0007669"/>
    <property type="project" value="UniProtKB-EC"/>
</dbReference>
<accession>A0ABV8PQL2</accession>
<keyword evidence="12" id="KW-1185">Reference proteome</keyword>
<dbReference type="Gene3D" id="3.20.10.10">
    <property type="entry name" value="D-amino Acid Aminotransferase, subunit A, domain 2"/>
    <property type="match status" value="1"/>
</dbReference>
<evidence type="ECO:0000256" key="1">
    <source>
        <dbReference type="ARBA" id="ARBA00004824"/>
    </source>
</evidence>
<keyword evidence="10" id="KW-0100">Branched-chain amino acid biosynthesis</keyword>
<dbReference type="NCBIfam" id="NF005146">
    <property type="entry name" value="PRK06606.1"/>
    <property type="match status" value="1"/>
</dbReference>
<dbReference type="InterPro" id="IPR043132">
    <property type="entry name" value="BCAT-like_C"/>
</dbReference>
<comment type="caution">
    <text evidence="11">The sequence shown here is derived from an EMBL/GenBank/DDBJ whole genome shotgun (WGS) entry which is preliminary data.</text>
</comment>
<dbReference type="InterPro" id="IPR001544">
    <property type="entry name" value="Aminotrans_IV"/>
</dbReference>
<dbReference type="Gene3D" id="3.30.470.10">
    <property type="match status" value="1"/>
</dbReference>
<evidence type="ECO:0000256" key="2">
    <source>
        <dbReference type="ARBA" id="ARBA00004931"/>
    </source>
</evidence>
<comment type="pathway">
    <text evidence="2 10">Amino-acid biosynthesis; L-valine biosynthesis; L-valine from pyruvate: step 4/4.</text>
</comment>
<evidence type="ECO:0000256" key="8">
    <source>
        <dbReference type="ARBA" id="ARBA00048798"/>
    </source>
</evidence>
<dbReference type="SUPFAM" id="SSF56752">
    <property type="entry name" value="D-aminoacid aminotransferase-like PLP-dependent enzymes"/>
    <property type="match status" value="1"/>
</dbReference>
<comment type="catalytic activity">
    <reaction evidence="7 10">
        <text>L-valine + 2-oxoglutarate = 3-methyl-2-oxobutanoate + L-glutamate</text>
        <dbReference type="Rhea" id="RHEA:24813"/>
        <dbReference type="ChEBI" id="CHEBI:11851"/>
        <dbReference type="ChEBI" id="CHEBI:16810"/>
        <dbReference type="ChEBI" id="CHEBI:29985"/>
        <dbReference type="ChEBI" id="CHEBI:57762"/>
        <dbReference type="EC" id="2.6.1.42"/>
    </reaction>
</comment>
<dbReference type="InterPro" id="IPR050571">
    <property type="entry name" value="Class-IV_PLP-Dep_Aminotrnsfr"/>
</dbReference>
<comment type="catalytic activity">
    <reaction evidence="8 10">
        <text>L-isoleucine + 2-oxoglutarate = (S)-3-methyl-2-oxopentanoate + L-glutamate</text>
        <dbReference type="Rhea" id="RHEA:24801"/>
        <dbReference type="ChEBI" id="CHEBI:16810"/>
        <dbReference type="ChEBI" id="CHEBI:29985"/>
        <dbReference type="ChEBI" id="CHEBI:35146"/>
        <dbReference type="ChEBI" id="CHEBI:58045"/>
        <dbReference type="EC" id="2.6.1.42"/>
    </reaction>
</comment>
<dbReference type="RefSeq" id="WP_379011514.1">
    <property type="nucleotide sequence ID" value="NZ_JBHSDC010000002.1"/>
</dbReference>
<protein>
    <recommendedName>
        <fullName evidence="10">Branched-chain-amino-acid aminotransferase</fullName>
        <shortName evidence="10">BCAT</shortName>
        <ecNumber evidence="10">2.6.1.42</ecNumber>
    </recommendedName>
</protein>
<keyword evidence="10" id="KW-0663">Pyridoxal phosphate</keyword>
<comment type="function">
    <text evidence="10">Acts on leucine, isoleucine and valine.</text>
</comment>
<keyword evidence="5 10" id="KW-0032">Aminotransferase</keyword>
<dbReference type="InterPro" id="IPR036038">
    <property type="entry name" value="Aminotransferase-like"/>
</dbReference>
<dbReference type="PANTHER" id="PTHR42743">
    <property type="entry name" value="AMINO-ACID AMINOTRANSFERASE"/>
    <property type="match status" value="1"/>
</dbReference>
<organism evidence="11 12">
    <name type="scientific">Parasediminibacterium paludis</name>
    <dbReference type="NCBI Taxonomy" id="908966"/>
    <lineage>
        <taxon>Bacteria</taxon>
        <taxon>Pseudomonadati</taxon>
        <taxon>Bacteroidota</taxon>
        <taxon>Chitinophagia</taxon>
        <taxon>Chitinophagales</taxon>
        <taxon>Chitinophagaceae</taxon>
        <taxon>Parasediminibacterium</taxon>
    </lineage>
</organism>
<evidence type="ECO:0000313" key="12">
    <source>
        <dbReference type="Proteomes" id="UP001595906"/>
    </source>
</evidence>
<evidence type="ECO:0000256" key="5">
    <source>
        <dbReference type="ARBA" id="ARBA00022576"/>
    </source>
</evidence>
<keyword evidence="6 10" id="KW-0808">Transferase</keyword>
<evidence type="ECO:0000256" key="10">
    <source>
        <dbReference type="RuleBase" id="RU364094"/>
    </source>
</evidence>
<comment type="catalytic activity">
    <reaction evidence="9 10">
        <text>L-leucine + 2-oxoglutarate = 4-methyl-2-oxopentanoate + L-glutamate</text>
        <dbReference type="Rhea" id="RHEA:18321"/>
        <dbReference type="ChEBI" id="CHEBI:16810"/>
        <dbReference type="ChEBI" id="CHEBI:17865"/>
        <dbReference type="ChEBI" id="CHEBI:29985"/>
        <dbReference type="ChEBI" id="CHEBI:57427"/>
        <dbReference type="EC" id="2.6.1.42"/>
    </reaction>
</comment>
<dbReference type="InterPro" id="IPR043131">
    <property type="entry name" value="BCAT-like_N"/>
</dbReference>
<comment type="cofactor">
    <cofactor evidence="10">
        <name>pyridoxal 5'-phosphate</name>
        <dbReference type="ChEBI" id="CHEBI:597326"/>
    </cofactor>
</comment>
<evidence type="ECO:0000256" key="3">
    <source>
        <dbReference type="ARBA" id="ARBA00005072"/>
    </source>
</evidence>
<name>A0ABV8PQL2_9BACT</name>
<comment type="pathway">
    <text evidence="1 10">Amino-acid biosynthesis; L-isoleucine biosynthesis; L-isoleucine from 2-oxobutanoate: step 4/4.</text>
</comment>
<dbReference type="Proteomes" id="UP001595906">
    <property type="component" value="Unassembled WGS sequence"/>
</dbReference>
<evidence type="ECO:0000256" key="6">
    <source>
        <dbReference type="ARBA" id="ARBA00022679"/>
    </source>
</evidence>
<gene>
    <name evidence="10" type="primary">ilvE</name>
    <name evidence="11" type="ORF">ACFOW1_00690</name>
</gene>
<comment type="pathway">
    <text evidence="3 10">Amino-acid biosynthesis; L-leucine biosynthesis; L-leucine from 3-methyl-2-oxobutanoate: step 4/4.</text>
</comment>
<dbReference type="PANTHER" id="PTHR42743:SF11">
    <property type="entry name" value="AMINODEOXYCHORISMATE LYASE"/>
    <property type="match status" value="1"/>
</dbReference>
<dbReference type="Pfam" id="PF01063">
    <property type="entry name" value="Aminotran_4"/>
    <property type="match status" value="1"/>
</dbReference>
<evidence type="ECO:0000256" key="9">
    <source>
        <dbReference type="ARBA" id="ARBA00049229"/>
    </source>
</evidence>
<dbReference type="InterPro" id="IPR005785">
    <property type="entry name" value="B_amino_transI"/>
</dbReference>
<keyword evidence="10" id="KW-0028">Amino-acid biosynthesis</keyword>
<reference evidence="12" key="1">
    <citation type="journal article" date="2019" name="Int. J. Syst. Evol. Microbiol.">
        <title>The Global Catalogue of Microorganisms (GCM) 10K type strain sequencing project: providing services to taxonomists for standard genome sequencing and annotation.</title>
        <authorList>
            <consortium name="The Broad Institute Genomics Platform"/>
            <consortium name="The Broad Institute Genome Sequencing Center for Infectious Disease"/>
            <person name="Wu L."/>
            <person name="Ma J."/>
        </authorList>
    </citation>
    <scope>NUCLEOTIDE SEQUENCE [LARGE SCALE GENOMIC DNA]</scope>
    <source>
        <strain evidence="12">CECT 8010</strain>
    </source>
</reference>
<dbReference type="EMBL" id="JBHSDC010000002">
    <property type="protein sequence ID" value="MFC4230387.1"/>
    <property type="molecule type" value="Genomic_DNA"/>
</dbReference>
<proteinExistence type="inferred from homology"/>
<dbReference type="EC" id="2.6.1.42" evidence="10"/>
<comment type="similarity">
    <text evidence="4 10">Belongs to the class-IV pyridoxal-phosphate-dependent aminotransferase family.</text>
</comment>
<evidence type="ECO:0000313" key="11">
    <source>
        <dbReference type="EMBL" id="MFC4230387.1"/>
    </source>
</evidence>
<dbReference type="NCBIfam" id="TIGR01122">
    <property type="entry name" value="ilvE_I"/>
    <property type="match status" value="1"/>
</dbReference>